<feature type="compositionally biased region" description="Low complexity" evidence="4">
    <location>
        <begin position="218"/>
        <end position="228"/>
    </location>
</feature>
<evidence type="ECO:0000256" key="1">
    <source>
        <dbReference type="ARBA" id="ARBA00005234"/>
    </source>
</evidence>
<dbReference type="InterPro" id="IPR000477">
    <property type="entry name" value="RT_dom"/>
</dbReference>
<evidence type="ECO:0008006" key="9">
    <source>
        <dbReference type="Google" id="ProtNLM"/>
    </source>
</evidence>
<evidence type="ECO:0000256" key="3">
    <source>
        <dbReference type="ARBA" id="ARBA00022801"/>
    </source>
</evidence>
<name>E3NKB6_CAERE</name>
<reference evidence="7" key="1">
    <citation type="submission" date="2007-07" db="EMBL/GenBank/DDBJ databases">
        <title>PCAP assembly of the Caenorhabditis remanei genome.</title>
        <authorList>
            <consortium name="The Caenorhabditis remanei Sequencing Consortium"/>
            <person name="Wilson R.K."/>
        </authorList>
    </citation>
    <scope>NUCLEOTIDE SEQUENCE [LARGE SCALE GENOMIC DNA]</scope>
    <source>
        <strain evidence="7">PB4641</strain>
    </source>
</reference>
<feature type="compositionally biased region" description="Basic residues" evidence="4">
    <location>
        <begin position="107"/>
        <end position="124"/>
    </location>
</feature>
<keyword evidence="2" id="KW-0645">Protease</keyword>
<dbReference type="InterPro" id="IPR043502">
    <property type="entry name" value="DNA/RNA_pol_sf"/>
</dbReference>
<dbReference type="Pfam" id="PF02902">
    <property type="entry name" value="Peptidase_C48"/>
    <property type="match status" value="1"/>
</dbReference>
<keyword evidence="8" id="KW-1185">Reference proteome</keyword>
<dbReference type="eggNOG" id="KOG1075">
    <property type="taxonomic scope" value="Eukaryota"/>
</dbReference>
<feature type="region of interest" description="Disordered" evidence="4">
    <location>
        <begin position="155"/>
        <end position="228"/>
    </location>
</feature>
<proteinExistence type="inferred from homology"/>
<evidence type="ECO:0000313" key="7">
    <source>
        <dbReference type="EMBL" id="EFP02084.1"/>
    </source>
</evidence>
<dbReference type="CDD" id="cd01650">
    <property type="entry name" value="RT_nLTR_like"/>
    <property type="match status" value="1"/>
</dbReference>
<evidence type="ECO:0000259" key="5">
    <source>
        <dbReference type="PROSITE" id="PS50600"/>
    </source>
</evidence>
<feature type="compositionally biased region" description="Basic residues" evidence="4">
    <location>
        <begin position="289"/>
        <end position="298"/>
    </location>
</feature>
<dbReference type="PANTHER" id="PTHR19446">
    <property type="entry name" value="REVERSE TRANSCRIPTASES"/>
    <property type="match status" value="1"/>
</dbReference>
<evidence type="ECO:0000313" key="8">
    <source>
        <dbReference type="Proteomes" id="UP000008281"/>
    </source>
</evidence>
<feature type="region of interest" description="Disordered" evidence="4">
    <location>
        <begin position="1079"/>
        <end position="1130"/>
    </location>
</feature>
<dbReference type="GO" id="GO:0006508">
    <property type="term" value="P:proteolysis"/>
    <property type="evidence" value="ECO:0007669"/>
    <property type="project" value="UniProtKB-KW"/>
</dbReference>
<dbReference type="PROSITE" id="PS50600">
    <property type="entry name" value="ULP_PROTEASE"/>
    <property type="match status" value="1"/>
</dbReference>
<dbReference type="SUPFAM" id="SSF56672">
    <property type="entry name" value="DNA/RNA polymerases"/>
    <property type="match status" value="1"/>
</dbReference>
<feature type="compositionally biased region" description="Basic and acidic residues" evidence="4">
    <location>
        <begin position="84"/>
        <end position="96"/>
    </location>
</feature>
<sequence>MTKTEWSWRHRSRSRSVGIVVKIDTSDYANVRVHVAADLSNEDGHTSHNNGIILPIPMKPSVDRFCQIQYPPRGYYVPHPQSQKGHDAKPSRHWNEEAQPPYYHNNNHGRRGRSAKPSGRRPPRKPILQEESLAAHPQIPGDTASAVPLYSDVVNNENKSQGKPPQGSHRRSGRPGTKPSVPVGEAEQETNSRPIAPEPIVKFKHDKHGWTTVQGSHSSGRPVPKPSVPVVSEANRFQLLQEGDFPPLTTSESSQEEIKVPNYQRIVSPIPLPSEEDSKLPTKSNYRAPKGRKSRNYKKPQQQNPKKYQQRLPYQPKVNNAPTDRMAPEQLKGGGGKTAHNDIEEMEIEEDTDEKIIQVKRIKIVNKLTPHHFVCMMTYPTDNIYRCFVKGCTATSQGGWGAEDLKYLTVHIRQEHKIKVEWTYECGICGDLSGGAGKHISKWIKPHMRKKHNRDAPTNFKMGSRSSGKPKITELLEESAPSCSNPRRKTLNQKKTAIITQVTPEKLKTGYQTRSVTKALSVLKESRQKELEVLREEEKANAKQKSKLHPFFTKAPHIDGVKPTVRRELSKMITPGGEHKGTKIPMVHTKRGLIQKINRKAKKAKPMHLDESTIIEASQLDVITIDDDDEDDNMTPMRRRFNTWCLDHETTQEAWLTDDVINWYLKDLCFGNEQYMLVDPLVWLIYKMGGMAGVEQRFKSKKTCLFPICEADHWILLVFDETNLCYANSLGSQPNGQVKNFIQQLNRKLCSFEKEVPLQKDSVNCGVHVCLIAKSIVNGQFWYDDSDVRTFRTNAKAALKAQGYELFSEAPKQIENPDSSHREDIKENSMEMCSESLMIVATPQRSEAPMELVDTEPSDLESPKSDRVVYEDCITALSDVSEPRMTPEKSETPEVPVVEERDLDWPKLESPKSDRVVYEDCITDLSDVSEQRMTPEKCETPEAPLVVECVELERLPKDLPVTDRSTVVAIPEAVKLEEKSEVVIPRLMELSYTVPPEPSPVVEYTQPYTHTHTKPKVKATCQMGKKRKVPTGKPDELIQIVRQWFEKEFNDYVTEGRNFQRLEWLTNLLTAAIQKASAGDEETIEKIRKRCPPPEVRENEMSTQTSQRQKPTTTNQKKRSRNTTQSDTQANTYWRNRAKTYNQIIGQDFKQCDIPIAILEEFYKKTTSVTNVPQETLVKVTSRLPRLDIGKWIEDPFTEQEVFGALKKTKDTAPGTDGLRYYHLQWFDPDCKMLSSIYNECQHHLKIPAQWKEAETILLFKSGDESKPDNWRPISLMPTIYKLYSSLWNRRIRTVKGIMSKCQRGFQEREGCNESIGILRSAIDVAKGKRSHLSVAWLDLTNAFGSVPHELIESTLSAYGFPEMVVHIVKDMYKDASIRVKNRTEKSEQIMIKSGVKQGDPISPTLFNMCLETVIRRHLKESSGHKCIDTRIKLLAFADDMAVLAESKEQLQKELTEMDEDCTPLNLIFKPAKCASLIIEFGKVRTHEQIMLKREPIRNLNDDGTYKYLGVHTGADARTSEEELIISVTKEVDLVNRSALTPPQKLDCLKTFTLPKMTYMYANAIPKLTELSAFANMVMRGVKIIHYIPVRGSPLEYIQIPTGKGGLGVPCPRITALITFLVSTMKKLWSDDEYIRKLYNSYLKKVVEAETGIVEVSTKDLAEYLSNKVPSRKHEFGYNCYSRIREVCNGLALNQAAPLYKLEFIEQDNELAVVVQPTEESKERIFTKDHVKKLQSLLKASVNDALLHRFLTTKPVKSEVVQVLQQHPQSNSFVRMGGKVSISVHVWIHRSRLNQLTCNYNIFDPKQPKNCRRCGYKNETQWHILQDCTYGWAKLIRERHDAVHHKVVTMICAGAKKNWGRKIDQELPGFTSLRPDICLTSPDGKEVIFADVCVPYSRTRNIEFAWKEKIRKYTEGYSHLVAQGIKVTVLPIAIGSLGTWWTPTNESLYQLGISKSDIRSAIPLLCSTVMEYSKNAYWNHIYGNSYTSVPLRYGHQKPDGDDWKKELSCEPVLALQQ</sequence>
<keyword evidence="3" id="KW-0378">Hydrolase</keyword>
<evidence type="ECO:0000259" key="6">
    <source>
        <dbReference type="PROSITE" id="PS50878"/>
    </source>
</evidence>
<dbReference type="Pfam" id="PF00078">
    <property type="entry name" value="RVT_1"/>
    <property type="match status" value="1"/>
</dbReference>
<dbReference type="InParanoid" id="E3NKB6"/>
<dbReference type="GO" id="GO:0008234">
    <property type="term" value="F:cysteine-type peptidase activity"/>
    <property type="evidence" value="ECO:0007669"/>
    <property type="project" value="InterPro"/>
</dbReference>
<dbReference type="Proteomes" id="UP000008281">
    <property type="component" value="Unassembled WGS sequence"/>
</dbReference>
<accession>E3NKB6</accession>
<dbReference type="OrthoDB" id="8195432at2759"/>
<evidence type="ECO:0000256" key="2">
    <source>
        <dbReference type="ARBA" id="ARBA00022670"/>
    </source>
</evidence>
<evidence type="ECO:0000256" key="4">
    <source>
        <dbReference type="SAM" id="MobiDB-lite"/>
    </source>
</evidence>
<dbReference type="HOGENOM" id="CLU_001335_3_0_1"/>
<dbReference type="EMBL" id="DS268791">
    <property type="protein sequence ID" value="EFP02084.1"/>
    <property type="molecule type" value="Genomic_DNA"/>
</dbReference>
<feature type="region of interest" description="Disordered" evidence="4">
    <location>
        <begin position="244"/>
        <end position="339"/>
    </location>
</feature>
<feature type="domain" description="Ubiquitin-like protease family profile" evidence="5">
    <location>
        <begin position="615"/>
        <end position="776"/>
    </location>
</feature>
<organism evidence="8">
    <name type="scientific">Caenorhabditis remanei</name>
    <name type="common">Caenorhabditis vulgaris</name>
    <dbReference type="NCBI Taxonomy" id="31234"/>
    <lineage>
        <taxon>Eukaryota</taxon>
        <taxon>Metazoa</taxon>
        <taxon>Ecdysozoa</taxon>
        <taxon>Nematoda</taxon>
        <taxon>Chromadorea</taxon>
        <taxon>Rhabditida</taxon>
        <taxon>Rhabditina</taxon>
        <taxon>Rhabditomorpha</taxon>
        <taxon>Rhabditoidea</taxon>
        <taxon>Rhabditidae</taxon>
        <taxon>Peloderinae</taxon>
        <taxon>Caenorhabditis</taxon>
    </lineage>
</organism>
<protein>
    <recommendedName>
        <fullName evidence="9">Reverse transcriptase domain-containing protein</fullName>
    </recommendedName>
</protein>
<feature type="domain" description="Reverse transcriptase" evidence="6">
    <location>
        <begin position="1240"/>
        <end position="1513"/>
    </location>
</feature>
<dbReference type="MEROPS" id="C48.A11"/>
<feature type="region of interest" description="Disordered" evidence="4">
    <location>
        <begin position="76"/>
        <end position="125"/>
    </location>
</feature>
<gene>
    <name evidence="7" type="ORF">CRE_17641</name>
</gene>
<dbReference type="PROSITE" id="PS50878">
    <property type="entry name" value="RT_POL"/>
    <property type="match status" value="1"/>
</dbReference>
<dbReference type="SUPFAM" id="SSF54001">
    <property type="entry name" value="Cysteine proteinases"/>
    <property type="match status" value="1"/>
</dbReference>
<dbReference type="InterPro" id="IPR003653">
    <property type="entry name" value="Peptidase_C48_C"/>
</dbReference>
<dbReference type="Gene3D" id="3.40.395.10">
    <property type="entry name" value="Adenoviral Proteinase, Chain A"/>
    <property type="match status" value="1"/>
</dbReference>
<comment type="similarity">
    <text evidence="1">Belongs to the peptidase C48 family.</text>
</comment>
<dbReference type="InterPro" id="IPR038765">
    <property type="entry name" value="Papain-like_cys_pep_sf"/>
</dbReference>
<dbReference type="STRING" id="31234.E3NKB6"/>
<feature type="compositionally biased region" description="Polar residues" evidence="4">
    <location>
        <begin position="1101"/>
        <end position="1115"/>
    </location>
</feature>